<keyword evidence="3" id="KW-0804">Transcription</keyword>
<evidence type="ECO:0000256" key="1">
    <source>
        <dbReference type="ARBA" id="ARBA00023015"/>
    </source>
</evidence>
<accession>A0A918N7X1</accession>
<dbReference type="SMART" id="SM00345">
    <property type="entry name" value="HTH_GNTR"/>
    <property type="match status" value="1"/>
</dbReference>
<dbReference type="Proteomes" id="UP000626148">
    <property type="component" value="Unassembled WGS sequence"/>
</dbReference>
<dbReference type="InterPro" id="IPR036388">
    <property type="entry name" value="WH-like_DNA-bd_sf"/>
</dbReference>
<dbReference type="PANTHER" id="PTHR43537">
    <property type="entry name" value="TRANSCRIPTIONAL REGULATOR, GNTR FAMILY"/>
    <property type="match status" value="1"/>
</dbReference>
<dbReference type="PANTHER" id="PTHR43537:SF24">
    <property type="entry name" value="GLUCONATE OPERON TRANSCRIPTIONAL REPRESSOR"/>
    <property type="match status" value="1"/>
</dbReference>
<dbReference type="InterPro" id="IPR008920">
    <property type="entry name" value="TF_FadR/GntR_C"/>
</dbReference>
<dbReference type="GO" id="GO:0003700">
    <property type="term" value="F:DNA-binding transcription factor activity"/>
    <property type="evidence" value="ECO:0007669"/>
    <property type="project" value="InterPro"/>
</dbReference>
<sequence>MTTQAMTEGTPTAIPRWDQEDLAPIRDKVYSYLKEAILRGEYKPGDRLKERTLADKLNISRTPIREALFRLESQKFVTTVPRKGVVVNEISRDEIEEVFMILGSLETIAVRLAAQKMDDDMRAEIDTLITDIEAHLKQPADALHPDDSTDINIRYNDIIWQASRNSRLHEMLSDLRDYIRAFANVSEATPGRSYQALEEHLDILHAVRDGQPDLAENYAKVHIEKARRSYLASAALG</sequence>
<evidence type="ECO:0000313" key="5">
    <source>
        <dbReference type="EMBL" id="GGX48956.1"/>
    </source>
</evidence>
<evidence type="ECO:0000256" key="2">
    <source>
        <dbReference type="ARBA" id="ARBA00023125"/>
    </source>
</evidence>
<organism evidence="5 6">
    <name type="scientific">Saccharospirillum salsuginis</name>
    <dbReference type="NCBI Taxonomy" id="418750"/>
    <lineage>
        <taxon>Bacteria</taxon>
        <taxon>Pseudomonadati</taxon>
        <taxon>Pseudomonadota</taxon>
        <taxon>Gammaproteobacteria</taxon>
        <taxon>Oceanospirillales</taxon>
        <taxon>Saccharospirillaceae</taxon>
        <taxon>Saccharospirillum</taxon>
    </lineage>
</organism>
<dbReference type="Pfam" id="PF00392">
    <property type="entry name" value="GntR"/>
    <property type="match status" value="1"/>
</dbReference>
<dbReference type="InterPro" id="IPR000524">
    <property type="entry name" value="Tscrpt_reg_HTH_GntR"/>
</dbReference>
<dbReference type="Gene3D" id="1.20.120.530">
    <property type="entry name" value="GntR ligand-binding domain-like"/>
    <property type="match status" value="1"/>
</dbReference>
<evidence type="ECO:0000313" key="6">
    <source>
        <dbReference type="Proteomes" id="UP000626148"/>
    </source>
</evidence>
<dbReference type="PROSITE" id="PS50949">
    <property type="entry name" value="HTH_GNTR"/>
    <property type="match status" value="1"/>
</dbReference>
<dbReference type="SUPFAM" id="SSF46785">
    <property type="entry name" value="Winged helix' DNA-binding domain"/>
    <property type="match status" value="1"/>
</dbReference>
<reference evidence="5" key="1">
    <citation type="journal article" date="2014" name="Int. J. Syst. Evol. Microbiol.">
        <title>Complete genome sequence of Corynebacterium casei LMG S-19264T (=DSM 44701T), isolated from a smear-ripened cheese.</title>
        <authorList>
            <consortium name="US DOE Joint Genome Institute (JGI-PGF)"/>
            <person name="Walter F."/>
            <person name="Albersmeier A."/>
            <person name="Kalinowski J."/>
            <person name="Ruckert C."/>
        </authorList>
    </citation>
    <scope>NUCLEOTIDE SEQUENCE</scope>
    <source>
        <strain evidence="5">KCTC 22169</strain>
    </source>
</reference>
<gene>
    <name evidence="5" type="ORF">GCM10007392_15230</name>
</gene>
<reference evidence="5" key="2">
    <citation type="submission" date="2020-09" db="EMBL/GenBank/DDBJ databases">
        <authorList>
            <person name="Sun Q."/>
            <person name="Kim S."/>
        </authorList>
    </citation>
    <scope>NUCLEOTIDE SEQUENCE</scope>
    <source>
        <strain evidence="5">KCTC 22169</strain>
    </source>
</reference>
<dbReference type="EMBL" id="BMXR01000003">
    <property type="protein sequence ID" value="GGX48956.1"/>
    <property type="molecule type" value="Genomic_DNA"/>
</dbReference>
<dbReference type="CDD" id="cd07377">
    <property type="entry name" value="WHTH_GntR"/>
    <property type="match status" value="1"/>
</dbReference>
<dbReference type="InterPro" id="IPR011711">
    <property type="entry name" value="GntR_C"/>
</dbReference>
<protein>
    <submittedName>
        <fullName evidence="5">GntR family transcriptional regulator</fullName>
    </submittedName>
</protein>
<dbReference type="GO" id="GO:0003677">
    <property type="term" value="F:DNA binding"/>
    <property type="evidence" value="ECO:0007669"/>
    <property type="project" value="UniProtKB-KW"/>
</dbReference>
<feature type="domain" description="HTH gntR-type" evidence="4">
    <location>
        <begin position="23"/>
        <end position="90"/>
    </location>
</feature>
<dbReference type="Pfam" id="PF07729">
    <property type="entry name" value="FCD"/>
    <property type="match status" value="1"/>
</dbReference>
<dbReference type="SMART" id="SM00895">
    <property type="entry name" value="FCD"/>
    <property type="match status" value="1"/>
</dbReference>
<dbReference type="RefSeq" id="WP_229805277.1">
    <property type="nucleotide sequence ID" value="NZ_BMXR01000003.1"/>
</dbReference>
<keyword evidence="2" id="KW-0238">DNA-binding</keyword>
<keyword evidence="6" id="KW-1185">Reference proteome</keyword>
<dbReference type="SUPFAM" id="SSF48008">
    <property type="entry name" value="GntR ligand-binding domain-like"/>
    <property type="match status" value="1"/>
</dbReference>
<comment type="caution">
    <text evidence="5">The sequence shown here is derived from an EMBL/GenBank/DDBJ whole genome shotgun (WGS) entry which is preliminary data.</text>
</comment>
<evidence type="ECO:0000259" key="4">
    <source>
        <dbReference type="PROSITE" id="PS50949"/>
    </source>
</evidence>
<dbReference type="AlphaFoldDB" id="A0A918N7X1"/>
<dbReference type="Gene3D" id="1.10.10.10">
    <property type="entry name" value="Winged helix-like DNA-binding domain superfamily/Winged helix DNA-binding domain"/>
    <property type="match status" value="1"/>
</dbReference>
<proteinExistence type="predicted"/>
<name>A0A918N7X1_9GAMM</name>
<dbReference type="InterPro" id="IPR036390">
    <property type="entry name" value="WH_DNA-bd_sf"/>
</dbReference>
<keyword evidence="1" id="KW-0805">Transcription regulation</keyword>
<evidence type="ECO:0000256" key="3">
    <source>
        <dbReference type="ARBA" id="ARBA00023163"/>
    </source>
</evidence>